<dbReference type="Pfam" id="PF06725">
    <property type="entry name" value="3D"/>
    <property type="match status" value="1"/>
</dbReference>
<accession>A0A6S6Y1T1</accession>
<dbReference type="InterPro" id="IPR005300">
    <property type="entry name" value="MltA_B"/>
</dbReference>
<dbReference type="InterPro" id="IPR026044">
    <property type="entry name" value="MltA"/>
</dbReference>
<dbReference type="SUPFAM" id="SSF50685">
    <property type="entry name" value="Barwin-like endoglucanases"/>
    <property type="match status" value="1"/>
</dbReference>
<dbReference type="InterPro" id="IPR010611">
    <property type="entry name" value="3D_dom"/>
</dbReference>
<dbReference type="GO" id="GO:0019867">
    <property type="term" value="C:outer membrane"/>
    <property type="evidence" value="ECO:0007669"/>
    <property type="project" value="InterPro"/>
</dbReference>
<dbReference type="GO" id="GO:0009253">
    <property type="term" value="P:peptidoglycan catabolic process"/>
    <property type="evidence" value="ECO:0007669"/>
    <property type="project" value="TreeGrafter"/>
</dbReference>
<keyword evidence="4" id="KW-0961">Cell wall biogenesis/degradation</keyword>
<comment type="catalytic activity">
    <reaction evidence="1">
        <text>Exolytic cleavage of the (1-&gt;4)-beta-glycosidic linkage between N-acetylmuramic acid (MurNAc) and N-acetylglucosamine (GlcNAc) residues in peptidoglycan, from either the reducing or the non-reducing ends of the peptidoglycan chains, with concomitant formation of a 1,6-anhydrobond in the MurNAc residue.</text>
        <dbReference type="EC" id="4.2.2.n1"/>
    </reaction>
</comment>
<keyword evidence="3" id="KW-0456">Lyase</keyword>
<evidence type="ECO:0000259" key="6">
    <source>
        <dbReference type="SMART" id="SM00925"/>
    </source>
</evidence>
<evidence type="ECO:0000256" key="5">
    <source>
        <dbReference type="ARBA" id="ARBA00030918"/>
    </source>
</evidence>
<dbReference type="Gene3D" id="2.40.240.50">
    <property type="entry name" value="Barwin-like endoglucanases"/>
    <property type="match status" value="1"/>
</dbReference>
<dbReference type="AlphaFoldDB" id="A0A6S6Y1T1"/>
<dbReference type="EMBL" id="LR778301">
    <property type="protein sequence ID" value="CAB1370851.1"/>
    <property type="molecule type" value="Genomic_DNA"/>
</dbReference>
<dbReference type="GO" id="GO:0071555">
    <property type="term" value="P:cell wall organization"/>
    <property type="evidence" value="ECO:0007669"/>
    <property type="project" value="UniProtKB-KW"/>
</dbReference>
<dbReference type="PROSITE" id="PS51257">
    <property type="entry name" value="PROKAR_LIPOPROTEIN"/>
    <property type="match status" value="1"/>
</dbReference>
<evidence type="ECO:0000256" key="2">
    <source>
        <dbReference type="ARBA" id="ARBA00012587"/>
    </source>
</evidence>
<evidence type="ECO:0000313" key="8">
    <source>
        <dbReference type="Proteomes" id="UP000515733"/>
    </source>
</evidence>
<evidence type="ECO:0000313" key="7">
    <source>
        <dbReference type="EMBL" id="CAB1370851.1"/>
    </source>
</evidence>
<dbReference type="PIRSF" id="PIRSF019422">
    <property type="entry name" value="MltA"/>
    <property type="match status" value="1"/>
</dbReference>
<dbReference type="Gene3D" id="2.40.40.10">
    <property type="entry name" value="RlpA-like domain"/>
    <property type="match status" value="1"/>
</dbReference>
<dbReference type="GO" id="GO:0008933">
    <property type="term" value="F:peptidoglycan lytic transglycosylase activity"/>
    <property type="evidence" value="ECO:0007669"/>
    <property type="project" value="TreeGrafter"/>
</dbReference>
<protein>
    <recommendedName>
        <fullName evidence="2">peptidoglycan lytic exotransglycosylase</fullName>
        <ecNumber evidence="2">4.2.2.n1</ecNumber>
    </recommendedName>
    <alternativeName>
        <fullName evidence="5">Murein hydrolase A</fullName>
    </alternativeName>
</protein>
<dbReference type="GO" id="GO:0004553">
    <property type="term" value="F:hydrolase activity, hydrolyzing O-glycosyl compounds"/>
    <property type="evidence" value="ECO:0007669"/>
    <property type="project" value="InterPro"/>
</dbReference>
<reference evidence="7 8" key="1">
    <citation type="submission" date="2020-03" db="EMBL/GenBank/DDBJ databases">
        <authorList>
            <consortium name="Genoscope - CEA"/>
            <person name="William W."/>
        </authorList>
    </citation>
    <scope>NUCLEOTIDE SEQUENCE [LARGE SCALE GENOMIC DNA]</scope>
    <source>
        <strain evidence="8">DSM 16959</strain>
    </source>
</reference>
<dbReference type="RefSeq" id="WP_145771964.1">
    <property type="nucleotide sequence ID" value="NZ_LR778301.1"/>
</dbReference>
<dbReference type="GO" id="GO:0009254">
    <property type="term" value="P:peptidoglycan turnover"/>
    <property type="evidence" value="ECO:0007669"/>
    <property type="project" value="InterPro"/>
</dbReference>
<dbReference type="SMART" id="SM00925">
    <property type="entry name" value="MltA"/>
    <property type="match status" value="1"/>
</dbReference>
<dbReference type="OrthoDB" id="9783686at2"/>
<proteinExistence type="predicted"/>
<dbReference type="CDD" id="cd14668">
    <property type="entry name" value="mlta_B"/>
    <property type="match status" value="1"/>
</dbReference>
<keyword evidence="8" id="KW-1185">Reference proteome</keyword>
<evidence type="ECO:0000256" key="4">
    <source>
        <dbReference type="ARBA" id="ARBA00023316"/>
    </source>
</evidence>
<dbReference type="InterPro" id="IPR036908">
    <property type="entry name" value="RlpA-like_sf"/>
</dbReference>
<name>A0A6S6Y1T1_9PROT</name>
<dbReference type="PANTHER" id="PTHR30124:SF0">
    <property type="entry name" value="MEMBRANE-BOUND LYTIC MUREIN TRANSGLYCOSYLASE A"/>
    <property type="match status" value="1"/>
</dbReference>
<dbReference type="CDD" id="cd14485">
    <property type="entry name" value="mltA_like_LT_A"/>
    <property type="match status" value="1"/>
</dbReference>
<dbReference type="PANTHER" id="PTHR30124">
    <property type="entry name" value="MEMBRANE-BOUND LYTIC MUREIN TRANSGLYCOSYLASE A"/>
    <property type="match status" value="1"/>
</dbReference>
<gene>
    <name evidence="7" type="ORF">DENOEST_3697</name>
</gene>
<dbReference type="KEGG" id="doe:DENOEST_3697"/>
<evidence type="ECO:0000256" key="1">
    <source>
        <dbReference type="ARBA" id="ARBA00001420"/>
    </source>
</evidence>
<dbReference type="EC" id="4.2.2.n1" evidence="2"/>
<feature type="domain" description="Lytic transglycosylase MltA" evidence="6">
    <location>
        <begin position="145"/>
        <end position="302"/>
    </location>
</feature>
<organism evidence="7 8">
    <name type="scientific">Denitratisoma oestradiolicum</name>
    <dbReference type="NCBI Taxonomy" id="311182"/>
    <lineage>
        <taxon>Bacteria</taxon>
        <taxon>Pseudomonadati</taxon>
        <taxon>Pseudomonadota</taxon>
        <taxon>Betaproteobacteria</taxon>
        <taxon>Nitrosomonadales</taxon>
        <taxon>Sterolibacteriaceae</taxon>
        <taxon>Denitratisoma</taxon>
    </lineage>
</organism>
<sequence length="409" mass="44798">MPRLLSSLLLLALLAGCSQPALRPTADAAPVGACAPCPVCQACPLPEVPKPPEKPLQGAAWSDLPGWSEAPAEDLAASFDAFRASCNGLARQPLWQDACTAARGAAREQAGFDPRAWFEAHFQPWVLVNPDGGREGLVTGYYEPLVRGSRNRSKRYDVPVFGPPEDMITVDLSSLYPELKNLRLRGRIEGRKLVPYYSRAEWSLQENQRAKNALLWVSDPVDFFFLQIQGSGQVQLSDGNRIRIGYADQNGHPYRSIGRWLIDRGELKADQASMQGIRQWAESNPGRLQELLNANPSLVFFRELPVTGNGPPGALGVPLTPERSIAVDRRATPLGAPVWLDTTQPLSDTPLRRLMLAQDTGGAIRGPVRADFYWGSGSEAGTRAGRMKQKGRMWTLLPRGYAPDQGEAP</sequence>
<dbReference type="Proteomes" id="UP000515733">
    <property type="component" value="Chromosome"/>
</dbReference>
<evidence type="ECO:0000256" key="3">
    <source>
        <dbReference type="ARBA" id="ARBA00023239"/>
    </source>
</evidence>
<dbReference type="Pfam" id="PF03562">
    <property type="entry name" value="MltA"/>
    <property type="match status" value="1"/>
</dbReference>